<feature type="compositionally biased region" description="Basic and acidic residues" evidence="1">
    <location>
        <begin position="7"/>
        <end position="21"/>
    </location>
</feature>
<dbReference type="EMBL" id="VVIM01000943">
    <property type="protein sequence ID" value="KAB0790651.1"/>
    <property type="molecule type" value="Genomic_DNA"/>
</dbReference>
<reference evidence="2 3" key="1">
    <citation type="journal article" date="2018" name="Elife">
        <title>Firefly genomes illuminate parallel origins of bioluminescence in beetles.</title>
        <authorList>
            <person name="Fallon T.R."/>
            <person name="Lower S.E."/>
            <person name="Chang C.H."/>
            <person name="Bessho-Uehara M."/>
            <person name="Martin G.J."/>
            <person name="Bewick A.J."/>
            <person name="Behringer M."/>
            <person name="Debat H.J."/>
            <person name="Wong I."/>
            <person name="Day J.C."/>
            <person name="Suvorov A."/>
            <person name="Silva C.J."/>
            <person name="Stanger-Hall K.F."/>
            <person name="Hall D.W."/>
            <person name="Schmitz R.J."/>
            <person name="Nelson D.R."/>
            <person name="Lewis S.M."/>
            <person name="Shigenobu S."/>
            <person name="Bybee S.M."/>
            <person name="Larracuente A.M."/>
            <person name="Oba Y."/>
            <person name="Weng J.K."/>
        </authorList>
    </citation>
    <scope>NUCLEOTIDE SEQUENCE [LARGE SCALE GENOMIC DNA]</scope>
    <source>
        <strain evidence="2">1611_PpyrPB1</strain>
        <tissue evidence="2">Whole body</tissue>
    </source>
</reference>
<dbReference type="AlphaFoldDB" id="A0A5N3ZZZ8"/>
<proteinExistence type="predicted"/>
<name>A0A5N3ZZZ8_PHOPY</name>
<dbReference type="Proteomes" id="UP000327044">
    <property type="component" value="Unassembled WGS sequence"/>
</dbReference>
<comment type="caution">
    <text evidence="2">The sequence shown here is derived from an EMBL/GenBank/DDBJ whole genome shotgun (WGS) entry which is preliminary data.</text>
</comment>
<dbReference type="InParanoid" id="A0A5N3ZZZ8"/>
<protein>
    <submittedName>
        <fullName evidence="2">Uncharacterized protein</fullName>
    </submittedName>
</protein>
<evidence type="ECO:0000313" key="3">
    <source>
        <dbReference type="Proteomes" id="UP000327044"/>
    </source>
</evidence>
<evidence type="ECO:0000313" key="2">
    <source>
        <dbReference type="EMBL" id="KAB0790651.1"/>
    </source>
</evidence>
<feature type="region of interest" description="Disordered" evidence="1">
    <location>
        <begin position="1"/>
        <end position="40"/>
    </location>
</feature>
<gene>
    <name evidence="2" type="ORF">PPYR_14904</name>
</gene>
<accession>A0A5N3ZZZ8</accession>
<organism evidence="2 3">
    <name type="scientific">Photinus pyralis</name>
    <name type="common">Common eastern firefly</name>
    <name type="synonym">Lampyris pyralis</name>
    <dbReference type="NCBI Taxonomy" id="7054"/>
    <lineage>
        <taxon>Eukaryota</taxon>
        <taxon>Metazoa</taxon>
        <taxon>Ecdysozoa</taxon>
        <taxon>Arthropoda</taxon>
        <taxon>Hexapoda</taxon>
        <taxon>Insecta</taxon>
        <taxon>Pterygota</taxon>
        <taxon>Neoptera</taxon>
        <taxon>Endopterygota</taxon>
        <taxon>Coleoptera</taxon>
        <taxon>Polyphaga</taxon>
        <taxon>Elateriformia</taxon>
        <taxon>Elateroidea</taxon>
        <taxon>Lampyridae</taxon>
        <taxon>Lampyrinae</taxon>
        <taxon>Photinus</taxon>
    </lineage>
</organism>
<keyword evidence="3" id="KW-1185">Reference proteome</keyword>
<evidence type="ECO:0000256" key="1">
    <source>
        <dbReference type="SAM" id="MobiDB-lite"/>
    </source>
</evidence>
<sequence length="125" mass="13848">MASMTLFEKDRRDNSYQKWDKEDTEDMIGDDREADVGSGMAAGSASEALGLASAGHNITVEDLISIVVSTLNRREEGPYIVSKLLDNDRYVVKDVDGFQLTQIPFEGIVESSRMKPWSENNPSTS</sequence>